<dbReference type="Pfam" id="PF24585">
    <property type="entry name" value="YunG"/>
    <property type="match status" value="1"/>
</dbReference>
<protein>
    <submittedName>
        <fullName evidence="1">Uncharacterized protein</fullName>
    </submittedName>
</protein>
<gene>
    <name evidence="1" type="ORF">KCQ71_02920</name>
</gene>
<dbReference type="EMBL" id="JAGSHT010000002">
    <property type="protein sequence ID" value="MBZ2195094.1"/>
    <property type="molecule type" value="Genomic_DNA"/>
</dbReference>
<reference evidence="1 2" key="1">
    <citation type="submission" date="2021-04" db="EMBL/GenBank/DDBJ databases">
        <title>Ruania sp. nov., isolated from sandy soil of mangrove forest.</title>
        <authorList>
            <person name="Ge X."/>
            <person name="Huang R."/>
            <person name="Liu W."/>
        </authorList>
    </citation>
    <scope>NUCLEOTIDE SEQUENCE [LARGE SCALE GENOMIC DNA]</scope>
    <source>
        <strain evidence="1 2">N2-46</strain>
    </source>
</reference>
<organism evidence="1 2">
    <name type="scientific">Occultella gossypii</name>
    <dbReference type="NCBI Taxonomy" id="2800820"/>
    <lineage>
        <taxon>Bacteria</taxon>
        <taxon>Bacillati</taxon>
        <taxon>Actinomycetota</taxon>
        <taxon>Actinomycetes</taxon>
        <taxon>Micrococcales</taxon>
        <taxon>Ruaniaceae</taxon>
        <taxon>Occultella</taxon>
    </lineage>
</organism>
<evidence type="ECO:0000313" key="2">
    <source>
        <dbReference type="Proteomes" id="UP000826651"/>
    </source>
</evidence>
<name>A0ABS7S422_9MICO</name>
<dbReference type="Proteomes" id="UP000826651">
    <property type="component" value="Unassembled WGS sequence"/>
</dbReference>
<evidence type="ECO:0000313" key="1">
    <source>
        <dbReference type="EMBL" id="MBZ2195094.1"/>
    </source>
</evidence>
<comment type="caution">
    <text evidence="1">The sequence shown here is derived from an EMBL/GenBank/DDBJ whole genome shotgun (WGS) entry which is preliminary data.</text>
</comment>
<keyword evidence="2" id="KW-1185">Reference proteome</keyword>
<dbReference type="InterPro" id="IPR056238">
    <property type="entry name" value="YunG-like"/>
</dbReference>
<sequence>MDSLPCVTAVDLIVLREAVEASWSRRTSYRGVWDERNPALGQCYPTARVVQHFLPAADIVRGSVWTGVRQEVHFWNELCVGLDLMAIDLTWQQFPPGSVVASRQTLNRLELGDTPPTVARCDRLLTAVNARLNQIVTSENPATT</sequence>
<proteinExistence type="predicted"/>
<accession>A0ABS7S422</accession>